<dbReference type="KEGG" id="cdep:91085628"/>
<dbReference type="EMBL" id="CP143785">
    <property type="protein sequence ID" value="WVN86254.1"/>
    <property type="molecule type" value="Genomic_DNA"/>
</dbReference>
<sequence>MALYGSGMPMGGMYGGMGPGMYGGMYGGMGMGMPMGMGMGGMGGMGGMMGGYGMPRYAGGMYDPMMGTYGAPPAANFVDDNPDAHRIEHAYRQSMPDSYGTGMGMLPGGMGINSMPGSQVLLYGRGMPYNGWYA</sequence>
<accession>A0AAJ8JQ09</accession>
<dbReference type="RefSeq" id="XP_066066954.1">
    <property type="nucleotide sequence ID" value="XM_066210857.1"/>
</dbReference>
<dbReference type="Proteomes" id="UP000094043">
    <property type="component" value="Chromosome 2"/>
</dbReference>
<dbReference type="GeneID" id="91085628"/>
<dbReference type="AlphaFoldDB" id="A0AAJ8JQ09"/>
<proteinExistence type="predicted"/>
<reference evidence="1" key="3">
    <citation type="submission" date="2024-01" db="EMBL/GenBank/DDBJ databases">
        <authorList>
            <person name="Coelho M.A."/>
            <person name="David-Palma M."/>
            <person name="Shea T."/>
            <person name="Sun S."/>
            <person name="Cuomo C.A."/>
            <person name="Heitman J."/>
        </authorList>
    </citation>
    <scope>NUCLEOTIDE SEQUENCE</scope>
    <source>
        <strain evidence="1">CBS 7841</strain>
    </source>
</reference>
<evidence type="ECO:0000313" key="1">
    <source>
        <dbReference type="EMBL" id="WVN86254.1"/>
    </source>
</evidence>
<organism evidence="1 2">
    <name type="scientific">Cryptococcus depauperatus CBS 7841</name>
    <dbReference type="NCBI Taxonomy" id="1295531"/>
    <lineage>
        <taxon>Eukaryota</taxon>
        <taxon>Fungi</taxon>
        <taxon>Dikarya</taxon>
        <taxon>Basidiomycota</taxon>
        <taxon>Agaricomycotina</taxon>
        <taxon>Tremellomycetes</taxon>
        <taxon>Tremellales</taxon>
        <taxon>Cryptococcaceae</taxon>
        <taxon>Cryptococcus</taxon>
    </lineage>
</organism>
<reference evidence="1" key="2">
    <citation type="journal article" date="2022" name="Elife">
        <title>Obligate sexual reproduction of a homothallic fungus closely related to the Cryptococcus pathogenic species complex.</title>
        <authorList>
            <person name="Passer A.R."/>
            <person name="Clancey S.A."/>
            <person name="Shea T."/>
            <person name="David-Palma M."/>
            <person name="Averette A.F."/>
            <person name="Boekhout T."/>
            <person name="Porcel B.M."/>
            <person name="Nowrousian M."/>
            <person name="Cuomo C.A."/>
            <person name="Sun S."/>
            <person name="Heitman J."/>
            <person name="Coelho M.A."/>
        </authorList>
    </citation>
    <scope>NUCLEOTIDE SEQUENCE</scope>
    <source>
        <strain evidence="1">CBS 7841</strain>
    </source>
</reference>
<evidence type="ECO:0000313" key="2">
    <source>
        <dbReference type="Proteomes" id="UP000094043"/>
    </source>
</evidence>
<gene>
    <name evidence="1" type="ORF">L203_101415</name>
</gene>
<name>A0AAJ8JQ09_9TREE</name>
<keyword evidence="2" id="KW-1185">Reference proteome</keyword>
<protein>
    <submittedName>
        <fullName evidence="1">Uncharacterized protein</fullName>
    </submittedName>
</protein>
<reference evidence="1" key="1">
    <citation type="submission" date="2016-06" db="EMBL/GenBank/DDBJ databases">
        <authorList>
            <person name="Cuomo C."/>
            <person name="Litvintseva A."/>
            <person name="Heitman J."/>
            <person name="Chen Y."/>
            <person name="Sun S."/>
            <person name="Springer D."/>
            <person name="Dromer F."/>
            <person name="Young S."/>
            <person name="Zeng Q."/>
            <person name="Chapman S."/>
            <person name="Gujja S."/>
            <person name="Saif S."/>
            <person name="Birren B."/>
        </authorList>
    </citation>
    <scope>NUCLEOTIDE SEQUENCE</scope>
    <source>
        <strain evidence="1">CBS 7841</strain>
    </source>
</reference>